<dbReference type="SUPFAM" id="SSF53300">
    <property type="entry name" value="vWA-like"/>
    <property type="match status" value="1"/>
</dbReference>
<dbReference type="EMBL" id="BMNY01000002">
    <property type="protein sequence ID" value="GGM75771.1"/>
    <property type="molecule type" value="Genomic_DNA"/>
</dbReference>
<accession>A0AA37FB93</accession>
<dbReference type="Proteomes" id="UP000632195">
    <property type="component" value="Unassembled WGS sequence"/>
</dbReference>
<dbReference type="InterPro" id="IPR002035">
    <property type="entry name" value="VWF_A"/>
</dbReference>
<proteinExistence type="predicted"/>
<sequence length="274" mass="30637">MSYTAEISRRNPGLFIFLLDQSRSMSHRIAGGKRSKAEEATDAINRQIYELVNRCTKSDGIRDYFEVGIIGYGFRKGEAASLLVNRNLVPISEMDSLILRMETRKQVIDGEEVDFEFPIWFEPVAASDTPMVRALSLAEEWASAWASEHQSSFPPVIINISDGDSTDGDPVPVAERIMGISTDDGNAMIWNCHLSETKTDPVSFPSDPGQLPPDKYARQMFSMSSLIPESMVAIAREEYRDVSEGARAYVFNAQLEDLIKLLDIGTRAITNQMR</sequence>
<reference evidence="2" key="1">
    <citation type="journal article" date="2014" name="Int. J. Syst. Evol. Microbiol.">
        <title>Complete genome sequence of Corynebacterium casei LMG S-19264T (=DSM 44701T), isolated from a smear-ripened cheese.</title>
        <authorList>
            <consortium name="US DOE Joint Genome Institute (JGI-PGF)"/>
            <person name="Walter F."/>
            <person name="Albersmeier A."/>
            <person name="Kalinowski J."/>
            <person name="Ruckert C."/>
        </authorList>
    </citation>
    <scope>NUCLEOTIDE SEQUENCE</scope>
    <source>
        <strain evidence="2">JCM 13583</strain>
    </source>
</reference>
<evidence type="ECO:0000313" key="2">
    <source>
        <dbReference type="EMBL" id="GGM75771.1"/>
    </source>
</evidence>
<protein>
    <recommendedName>
        <fullName evidence="1">VWFA domain-containing protein</fullName>
    </recommendedName>
</protein>
<feature type="domain" description="VWFA" evidence="1">
    <location>
        <begin position="14"/>
        <end position="177"/>
    </location>
</feature>
<dbReference type="InterPro" id="IPR036465">
    <property type="entry name" value="vWFA_dom_sf"/>
</dbReference>
<dbReference type="AlphaFoldDB" id="A0AA37FB93"/>
<dbReference type="PROSITE" id="PS50234">
    <property type="entry name" value="VWFA"/>
    <property type="match status" value="1"/>
</dbReference>
<dbReference type="Gene3D" id="3.40.50.410">
    <property type="entry name" value="von Willebrand factor, type A domain"/>
    <property type="match status" value="1"/>
</dbReference>
<evidence type="ECO:0000313" key="3">
    <source>
        <dbReference type="Proteomes" id="UP000632195"/>
    </source>
</evidence>
<gene>
    <name evidence="2" type="ORF">GCM10007108_12120</name>
</gene>
<comment type="caution">
    <text evidence="2">The sequence shown here is derived from an EMBL/GenBank/DDBJ whole genome shotgun (WGS) entry which is preliminary data.</text>
</comment>
<evidence type="ECO:0000259" key="1">
    <source>
        <dbReference type="PROSITE" id="PS50234"/>
    </source>
</evidence>
<keyword evidence="3" id="KW-1185">Reference proteome</keyword>
<organism evidence="2 3">
    <name type="scientific">Thermogymnomonas acidicola</name>
    <dbReference type="NCBI Taxonomy" id="399579"/>
    <lineage>
        <taxon>Archaea</taxon>
        <taxon>Methanobacteriati</taxon>
        <taxon>Thermoplasmatota</taxon>
        <taxon>Thermoplasmata</taxon>
        <taxon>Thermoplasmatales</taxon>
        <taxon>Thermogymnomonas</taxon>
    </lineage>
</organism>
<dbReference type="RefSeq" id="WP_188681327.1">
    <property type="nucleotide sequence ID" value="NZ_BMNY01000002.1"/>
</dbReference>
<reference evidence="2" key="2">
    <citation type="submission" date="2022-09" db="EMBL/GenBank/DDBJ databases">
        <authorList>
            <person name="Sun Q."/>
            <person name="Ohkuma M."/>
        </authorList>
    </citation>
    <scope>NUCLEOTIDE SEQUENCE</scope>
    <source>
        <strain evidence="2">JCM 13583</strain>
    </source>
</reference>
<name>A0AA37FB93_9ARCH</name>